<reference evidence="3" key="1">
    <citation type="submission" date="2018-11" db="EMBL/GenBank/DDBJ databases">
        <title>Proposal to divide the Flavobacteriaceae and reorganize its genera based on Amino Acid Identity values calculated from whole genome sequences.</title>
        <authorList>
            <person name="Nicholson A.C."/>
            <person name="Gulvik C.A."/>
            <person name="Whitney A.M."/>
            <person name="Humrighouse B.W."/>
            <person name="Bell M."/>
            <person name="Holmes B."/>
            <person name="Steigerwalt A.G."/>
            <person name="Villarma A."/>
            <person name="Sheth M."/>
            <person name="Batra D."/>
            <person name="Pryor J."/>
            <person name="Bernardet J.-F."/>
            <person name="Hugo C."/>
            <person name="Kampfer P."/>
            <person name="Newman J.D."/>
            <person name="McQuiston J.R."/>
        </authorList>
    </citation>
    <scope>NUCLEOTIDE SEQUENCE [LARGE SCALE GENOMIC DNA]</scope>
    <source>
        <strain evidence="3">G0081</strain>
    </source>
</reference>
<keyword evidence="1" id="KW-1133">Transmembrane helix</keyword>
<dbReference type="KEGG" id="ccas:EIB73_10920"/>
<protein>
    <submittedName>
        <fullName evidence="2">Uncharacterized protein</fullName>
    </submittedName>
</protein>
<organism evidence="2 3">
    <name type="scientific">Kaistella carnis</name>
    <dbReference type="NCBI Taxonomy" id="1241979"/>
    <lineage>
        <taxon>Bacteria</taxon>
        <taxon>Pseudomonadati</taxon>
        <taxon>Bacteroidota</taxon>
        <taxon>Flavobacteriia</taxon>
        <taxon>Flavobacteriales</taxon>
        <taxon>Weeksellaceae</taxon>
        <taxon>Chryseobacterium group</taxon>
        <taxon>Kaistella</taxon>
    </lineage>
</organism>
<evidence type="ECO:0000313" key="2">
    <source>
        <dbReference type="EMBL" id="AZI33663.1"/>
    </source>
</evidence>
<evidence type="ECO:0000256" key="1">
    <source>
        <dbReference type="SAM" id="Phobius"/>
    </source>
</evidence>
<evidence type="ECO:0000313" key="3">
    <source>
        <dbReference type="Proteomes" id="UP000270185"/>
    </source>
</evidence>
<dbReference type="AlphaFoldDB" id="A0A3G8XM81"/>
<accession>A0A3G8XM81</accession>
<proteinExistence type="predicted"/>
<keyword evidence="1" id="KW-0812">Transmembrane</keyword>
<dbReference type="EMBL" id="CP034159">
    <property type="protein sequence ID" value="AZI33663.1"/>
    <property type="molecule type" value="Genomic_DNA"/>
</dbReference>
<dbReference type="OrthoDB" id="1274641at2"/>
<keyword evidence="1" id="KW-0472">Membrane</keyword>
<keyword evidence="3" id="KW-1185">Reference proteome</keyword>
<name>A0A3G8XM81_9FLAO</name>
<gene>
    <name evidence="2" type="ORF">EIB73_10920</name>
</gene>
<feature type="transmembrane region" description="Helical" evidence="1">
    <location>
        <begin position="107"/>
        <end position="127"/>
    </location>
</feature>
<dbReference type="Proteomes" id="UP000270185">
    <property type="component" value="Chromosome"/>
</dbReference>
<sequence length="164" mass="18095">MNKFLLLGLALSFQSVFSQVSMSGRKLSKDGQTYKISKYEQVFDKTEARNYFKKGRSNKTFGDILGTVGGFGMGFTLGQIISSPKETKVEGLFGTTYVYKTDNSARWTVFGISAGIALASIPFYLGAKKNFDKAIQTENGESTAFQPYFKVETAENGLALSYNF</sequence>
<dbReference type="RefSeq" id="WP_125025304.1">
    <property type="nucleotide sequence ID" value="NZ_CP034159.1"/>
</dbReference>